<comment type="subcellular location">
    <subcellularLocation>
        <location evidence="1">Membrane</location>
    </subcellularLocation>
</comment>
<evidence type="ECO:0000256" key="3">
    <source>
        <dbReference type="ARBA" id="ARBA00011648"/>
    </source>
</evidence>
<dbReference type="GO" id="GO:0046933">
    <property type="term" value="F:proton-transporting ATP synthase activity, rotational mechanism"/>
    <property type="evidence" value="ECO:0007669"/>
    <property type="project" value="InterPro"/>
</dbReference>
<name>A0A1J3FMU8_NOCCA</name>
<evidence type="ECO:0000256" key="8">
    <source>
        <dbReference type="ARBA" id="ARBA00023310"/>
    </source>
</evidence>
<dbReference type="EMBL" id="GEVK01007406">
    <property type="protein sequence ID" value="JAU45426.1"/>
    <property type="molecule type" value="Transcribed_RNA"/>
</dbReference>
<keyword evidence="4" id="KW-0813">Transport</keyword>
<evidence type="ECO:0000256" key="2">
    <source>
        <dbReference type="ARBA" id="ARBA00007046"/>
    </source>
</evidence>
<accession>A0A1J3FMU8</accession>
<keyword evidence="8" id="KW-0066">ATP synthesis</keyword>
<evidence type="ECO:0000256" key="4">
    <source>
        <dbReference type="ARBA" id="ARBA00022448"/>
    </source>
</evidence>
<comment type="similarity">
    <text evidence="2">Belongs to the ATPase delta chain family.</text>
</comment>
<dbReference type="PRINTS" id="PR00125">
    <property type="entry name" value="ATPASEDELTA"/>
</dbReference>
<dbReference type="AlphaFoldDB" id="A0A1J3FMU8"/>
<dbReference type="Gene3D" id="1.10.520.20">
    <property type="entry name" value="N-terminal domain of the delta subunit of the F1F0-ATP synthase"/>
    <property type="match status" value="1"/>
</dbReference>
<keyword evidence="7" id="KW-0472">Membrane</keyword>
<proteinExistence type="inferred from homology"/>
<evidence type="ECO:0000256" key="1">
    <source>
        <dbReference type="ARBA" id="ARBA00004370"/>
    </source>
</evidence>
<dbReference type="InterPro" id="IPR026015">
    <property type="entry name" value="ATP_synth_OSCP/delta_N_sf"/>
</dbReference>
<dbReference type="InterPro" id="IPR000711">
    <property type="entry name" value="ATPase_OSCP/dsu"/>
</dbReference>
<keyword evidence="5" id="KW-0375">Hydrogen ion transport</keyword>
<evidence type="ECO:0000256" key="6">
    <source>
        <dbReference type="ARBA" id="ARBA00023065"/>
    </source>
</evidence>
<evidence type="ECO:0000256" key="7">
    <source>
        <dbReference type="ARBA" id="ARBA00023136"/>
    </source>
</evidence>
<gene>
    <name evidence="9" type="ORF">LC_TR160_c0_g1_i1_g.481</name>
</gene>
<evidence type="ECO:0000313" key="9">
    <source>
        <dbReference type="EMBL" id="JAU45426.1"/>
    </source>
</evidence>
<dbReference type="NCBIfam" id="TIGR01145">
    <property type="entry name" value="ATP_synt_delta"/>
    <property type="match status" value="1"/>
</dbReference>
<dbReference type="Pfam" id="PF00213">
    <property type="entry name" value="OSCP"/>
    <property type="match status" value="1"/>
</dbReference>
<keyword evidence="6" id="KW-0406">Ion transport</keyword>
<protein>
    <submittedName>
        <fullName evidence="9">ATP synthase delta chain, chloroplastic</fullName>
    </submittedName>
</protein>
<reference evidence="9" key="1">
    <citation type="submission" date="2016-07" db="EMBL/GenBank/DDBJ databases">
        <title>De novo transcriptome assembly of four accessions of the metal hyperaccumulator plant Noccaea caerulescens.</title>
        <authorList>
            <person name="Blande D."/>
            <person name="Halimaa P."/>
            <person name="Tervahauta A.I."/>
            <person name="Aarts M.G."/>
            <person name="Karenlampi S.O."/>
        </authorList>
    </citation>
    <scope>NUCLEOTIDE SEQUENCE</scope>
</reference>
<dbReference type="InterPro" id="IPR020781">
    <property type="entry name" value="ATPase_OSCP/d_CS"/>
</dbReference>
<dbReference type="SUPFAM" id="SSF47928">
    <property type="entry name" value="N-terminal domain of the delta subunit of the F1F0-ATP synthase"/>
    <property type="match status" value="1"/>
</dbReference>
<dbReference type="GO" id="GO:0016020">
    <property type="term" value="C:membrane"/>
    <property type="evidence" value="ECO:0007669"/>
    <property type="project" value="UniProtKB-SubCell"/>
</dbReference>
<organism evidence="9">
    <name type="scientific">Noccaea caerulescens</name>
    <name type="common">Alpine penny-cress</name>
    <name type="synonym">Thlaspi caerulescens</name>
    <dbReference type="NCBI Taxonomy" id="107243"/>
    <lineage>
        <taxon>Eukaryota</taxon>
        <taxon>Viridiplantae</taxon>
        <taxon>Streptophyta</taxon>
        <taxon>Embryophyta</taxon>
        <taxon>Tracheophyta</taxon>
        <taxon>Spermatophyta</taxon>
        <taxon>Magnoliopsida</taxon>
        <taxon>eudicotyledons</taxon>
        <taxon>Gunneridae</taxon>
        <taxon>Pentapetalae</taxon>
        <taxon>rosids</taxon>
        <taxon>malvids</taxon>
        <taxon>Brassicales</taxon>
        <taxon>Brassicaceae</taxon>
        <taxon>Coluteocarpeae</taxon>
        <taxon>Noccaea</taxon>
    </lineage>
</organism>
<dbReference type="PROSITE" id="PS00389">
    <property type="entry name" value="ATPASE_DELTA"/>
    <property type="match status" value="1"/>
</dbReference>
<comment type="subunit">
    <text evidence="3">F-type ATPases have 2 components, CF(1) - the catalytic core - and CF(0) - the membrane proton channel. CF(1) has five subunits: alpha(3), beta(3), gamma(1), delta(1), epsilon(1). CF(0) has three main subunits: a, b and c.</text>
</comment>
<sequence>MASSLQQTLIPLRPKLSLSFLASAQSILPFSVRFPLRGGEVRLRMSSSVSGIYATALADAAKANDTLESTCCDVEKLEKMFSDPNVLKLFVNPTVELWKKREVIDLISESLSLLPYTANFLNVLIDSNRIDLVNEIMKEFEVVYNKMTQTELAVVKSVVKLDSQHLAQIAKHLQKLTGAKNVRIKTLIDPSLIAGFTIRFGSSGSKLIDMSVKKQLEDITTAQQLQLSG</sequence>
<dbReference type="HAMAP" id="MF_01416">
    <property type="entry name" value="ATP_synth_delta_bact"/>
    <property type="match status" value="1"/>
</dbReference>
<evidence type="ECO:0000256" key="5">
    <source>
        <dbReference type="ARBA" id="ARBA00022781"/>
    </source>
</evidence>
<dbReference type="PANTHER" id="PTHR11910">
    <property type="entry name" value="ATP SYNTHASE DELTA CHAIN"/>
    <property type="match status" value="1"/>
</dbReference>